<sequence length="113" mass="13289">MSNHRQRHLRLLELTKVVFFEEAHVMMQMNPAIQERGATHLYVDSKLWFYDVPSYLRFFTCFDLMLSLRVSYHEALLMPMSVSKEESKASDLLTCAAFMRSVVANQEQVVELR</sequence>
<evidence type="ECO:0000313" key="2">
    <source>
        <dbReference type="Proteomes" id="UP001163321"/>
    </source>
</evidence>
<comment type="caution">
    <text evidence="1">The sequence shown here is derived from an EMBL/GenBank/DDBJ whole genome shotgun (WGS) entry which is preliminary data.</text>
</comment>
<reference evidence="1 2" key="1">
    <citation type="journal article" date="2022" name="bioRxiv">
        <title>The genome of the oomycete Peronosclerospora sorghi, a cosmopolitan pathogen of maize and sorghum, is inflated with dispersed pseudogenes.</title>
        <authorList>
            <person name="Fletcher K."/>
            <person name="Martin F."/>
            <person name="Isakeit T."/>
            <person name="Cavanaugh K."/>
            <person name="Magill C."/>
            <person name="Michelmore R."/>
        </authorList>
    </citation>
    <scope>NUCLEOTIDE SEQUENCE [LARGE SCALE GENOMIC DNA]</scope>
    <source>
        <strain evidence="1">P6</strain>
    </source>
</reference>
<proteinExistence type="predicted"/>
<accession>A0ACC0WW40</accession>
<organism evidence="1 2">
    <name type="scientific">Peronosclerospora sorghi</name>
    <dbReference type="NCBI Taxonomy" id="230839"/>
    <lineage>
        <taxon>Eukaryota</taxon>
        <taxon>Sar</taxon>
        <taxon>Stramenopiles</taxon>
        <taxon>Oomycota</taxon>
        <taxon>Peronosporomycetes</taxon>
        <taxon>Peronosporales</taxon>
        <taxon>Peronosporaceae</taxon>
        <taxon>Peronosclerospora</taxon>
    </lineage>
</organism>
<evidence type="ECO:0000313" key="1">
    <source>
        <dbReference type="EMBL" id="KAI9922987.1"/>
    </source>
</evidence>
<gene>
    <name evidence="1" type="ORF">PsorP6_000811</name>
</gene>
<dbReference type="EMBL" id="CM047580">
    <property type="protein sequence ID" value="KAI9922987.1"/>
    <property type="molecule type" value="Genomic_DNA"/>
</dbReference>
<protein>
    <submittedName>
        <fullName evidence="1">Uncharacterized protein</fullName>
    </submittedName>
</protein>
<dbReference type="Proteomes" id="UP001163321">
    <property type="component" value="Chromosome 1"/>
</dbReference>
<keyword evidence="2" id="KW-1185">Reference proteome</keyword>
<name>A0ACC0WW40_9STRA</name>